<evidence type="ECO:0000256" key="1">
    <source>
        <dbReference type="SAM" id="MobiDB-lite"/>
    </source>
</evidence>
<dbReference type="Proteomes" id="UP000032274">
    <property type="component" value="Unassembled WGS sequence"/>
</dbReference>
<evidence type="ECO:0000313" key="2">
    <source>
        <dbReference type="EMBL" id="KIU01238.1"/>
    </source>
</evidence>
<name>A0AA40MKQ6_STAAU</name>
<protein>
    <submittedName>
        <fullName evidence="2">Uncharacterized protein</fullName>
    </submittedName>
</protein>
<proteinExistence type="predicted"/>
<feature type="region of interest" description="Disordered" evidence="1">
    <location>
        <begin position="113"/>
        <end position="134"/>
    </location>
</feature>
<dbReference type="AlphaFoldDB" id="A0AA40MKQ6"/>
<sequence>MRQPQGGERNRPACRRRTQAGLAAARHRCRRARALGLRQLPRPADGQCRSGGQYAGRDRLRDGAAPMASDPADAQDAGIALGWGTHIPSIVIPAKAGIQGNAGYRHCRANAVRRGQAPATPAPRLALESPPARG</sequence>
<accession>A0AA40MKQ6</accession>
<evidence type="ECO:0000313" key="3">
    <source>
        <dbReference type="Proteomes" id="UP000032274"/>
    </source>
</evidence>
<gene>
    <name evidence="2" type="ORF">QU38_02405</name>
</gene>
<feature type="region of interest" description="Disordered" evidence="1">
    <location>
        <begin position="1"/>
        <end position="72"/>
    </location>
</feature>
<comment type="caution">
    <text evidence="2">The sequence shown here is derived from an EMBL/GenBank/DDBJ whole genome shotgun (WGS) entry which is preliminary data.</text>
</comment>
<dbReference type="EMBL" id="JXIG01000513">
    <property type="protein sequence ID" value="KIU01238.1"/>
    <property type="molecule type" value="Genomic_DNA"/>
</dbReference>
<feature type="compositionally biased region" description="Low complexity" evidence="1">
    <location>
        <begin position="34"/>
        <end position="44"/>
    </location>
</feature>
<organism evidence="2 3">
    <name type="scientific">Staphylococcus aureus</name>
    <dbReference type="NCBI Taxonomy" id="1280"/>
    <lineage>
        <taxon>Bacteria</taxon>
        <taxon>Bacillati</taxon>
        <taxon>Bacillota</taxon>
        <taxon>Bacilli</taxon>
        <taxon>Bacillales</taxon>
        <taxon>Staphylococcaceae</taxon>
        <taxon>Staphylococcus</taxon>
    </lineage>
</organism>
<reference evidence="2 3" key="1">
    <citation type="submission" date="2015-01" db="EMBL/GenBank/DDBJ databases">
        <title>Characterization of Swiss Staphylococcus aureus strains involved in food poisoning.</title>
        <authorList>
            <person name="Crovadore J."/>
            <person name="Chablais R."/>
            <person name="Tonacini J."/>
            <person name="Schnyder B."/>
            <person name="Lefort F."/>
        </authorList>
    </citation>
    <scope>NUCLEOTIDE SEQUENCE [LARGE SCALE GENOMIC DNA]</scope>
    <source>
        <strain evidence="2 3">SA-120</strain>
    </source>
</reference>